<dbReference type="Proteomes" id="UP000091857">
    <property type="component" value="Chromosome 2"/>
</dbReference>
<reference evidence="2" key="1">
    <citation type="journal article" date="2016" name="Nat. Biotechnol.">
        <title>Sequencing wild and cultivated cassava and related species reveals extensive interspecific hybridization and genetic diversity.</title>
        <authorList>
            <person name="Bredeson J.V."/>
            <person name="Lyons J.B."/>
            <person name="Prochnik S.E."/>
            <person name="Wu G.A."/>
            <person name="Ha C.M."/>
            <person name="Edsinger-Gonzales E."/>
            <person name="Grimwood J."/>
            <person name="Schmutz J."/>
            <person name="Rabbi I.Y."/>
            <person name="Egesi C."/>
            <person name="Nauluvula P."/>
            <person name="Lebot V."/>
            <person name="Ndunguru J."/>
            <person name="Mkamilo G."/>
            <person name="Bart R.S."/>
            <person name="Setter T.L."/>
            <person name="Gleadow R.M."/>
            <person name="Kulakow P."/>
            <person name="Ferguson M.E."/>
            <person name="Rounsley S."/>
            <person name="Rokhsar D.S."/>
        </authorList>
    </citation>
    <scope>NUCLEOTIDE SEQUENCE [LARGE SCALE GENOMIC DNA]</scope>
    <source>
        <strain evidence="2">cv. AM560-2</strain>
    </source>
</reference>
<name>A0ACB7I8M9_MANES</name>
<dbReference type="EMBL" id="CM004388">
    <property type="protein sequence ID" value="KAG8660584.1"/>
    <property type="molecule type" value="Genomic_DNA"/>
</dbReference>
<gene>
    <name evidence="1" type="ORF">MANES_02G176550v8</name>
</gene>
<organism evidence="1 2">
    <name type="scientific">Manihot esculenta</name>
    <name type="common">Cassava</name>
    <name type="synonym">Jatropha manihot</name>
    <dbReference type="NCBI Taxonomy" id="3983"/>
    <lineage>
        <taxon>Eukaryota</taxon>
        <taxon>Viridiplantae</taxon>
        <taxon>Streptophyta</taxon>
        <taxon>Embryophyta</taxon>
        <taxon>Tracheophyta</taxon>
        <taxon>Spermatophyta</taxon>
        <taxon>Magnoliopsida</taxon>
        <taxon>eudicotyledons</taxon>
        <taxon>Gunneridae</taxon>
        <taxon>Pentapetalae</taxon>
        <taxon>rosids</taxon>
        <taxon>fabids</taxon>
        <taxon>Malpighiales</taxon>
        <taxon>Euphorbiaceae</taxon>
        <taxon>Crotonoideae</taxon>
        <taxon>Manihoteae</taxon>
        <taxon>Manihot</taxon>
    </lineage>
</organism>
<evidence type="ECO:0000313" key="1">
    <source>
        <dbReference type="EMBL" id="KAG8660584.1"/>
    </source>
</evidence>
<protein>
    <submittedName>
        <fullName evidence="1">Uncharacterized protein</fullName>
    </submittedName>
</protein>
<keyword evidence="2" id="KW-1185">Reference proteome</keyword>
<evidence type="ECO:0000313" key="2">
    <source>
        <dbReference type="Proteomes" id="UP000091857"/>
    </source>
</evidence>
<sequence>MKNLVRLRSCSASSCHLHVPMRIGTSSCLWVTLEGETPWELCQSTLSVLSLRLFDLIFSCPNGCWKDGYFECSYFWAMVDHLPPIRKQRLAVESPVFLPTSVSWGLS</sequence>
<comment type="caution">
    <text evidence="1">The sequence shown here is derived from an EMBL/GenBank/DDBJ whole genome shotgun (WGS) entry which is preliminary data.</text>
</comment>
<proteinExistence type="predicted"/>
<accession>A0ACB7I8M9</accession>